<organism evidence="1">
    <name type="scientific">Siphoviridae sp. ctcC24</name>
    <dbReference type="NCBI Taxonomy" id="2825570"/>
    <lineage>
        <taxon>Viruses</taxon>
        <taxon>Duplodnaviria</taxon>
        <taxon>Heunggongvirae</taxon>
        <taxon>Uroviricota</taxon>
        <taxon>Caudoviricetes</taxon>
    </lineage>
</organism>
<proteinExistence type="predicted"/>
<accession>A0A8S5Q236</accession>
<sequence>MNSMNKISEIYGLKLGEPFRLKNVELNIIYDGDYYFSEDGFHGPNGMLDAMFDFMNLLIGKYGIVL</sequence>
<dbReference type="EMBL" id="BK015559">
    <property type="protein sequence ID" value="DAE12897.1"/>
    <property type="molecule type" value="Genomic_DNA"/>
</dbReference>
<protein>
    <submittedName>
        <fullName evidence="1">Uncharacterized protein</fullName>
    </submittedName>
</protein>
<reference evidence="1" key="1">
    <citation type="journal article" date="2021" name="Proc. Natl. Acad. Sci. U.S.A.">
        <title>A Catalog of Tens of Thousands of Viruses from Human Metagenomes Reveals Hidden Associations with Chronic Diseases.</title>
        <authorList>
            <person name="Tisza M.J."/>
            <person name="Buck C.B."/>
        </authorList>
    </citation>
    <scope>NUCLEOTIDE SEQUENCE</scope>
    <source>
        <strain evidence="1">Ctcc24</strain>
    </source>
</reference>
<name>A0A8S5Q236_9CAUD</name>
<evidence type="ECO:0000313" key="1">
    <source>
        <dbReference type="EMBL" id="DAE12897.1"/>
    </source>
</evidence>